<protein>
    <submittedName>
        <fullName evidence="2">Uncharacterized protein</fullName>
    </submittedName>
</protein>
<reference evidence="2" key="1">
    <citation type="journal article" date="2015" name="Nature">
        <title>Complex archaea that bridge the gap between prokaryotes and eukaryotes.</title>
        <authorList>
            <person name="Spang A."/>
            <person name="Saw J.H."/>
            <person name="Jorgensen S.L."/>
            <person name="Zaremba-Niedzwiedzka K."/>
            <person name="Martijn J."/>
            <person name="Lind A.E."/>
            <person name="van Eijk R."/>
            <person name="Schleper C."/>
            <person name="Guy L."/>
            <person name="Ettema T.J."/>
        </authorList>
    </citation>
    <scope>NUCLEOTIDE SEQUENCE</scope>
</reference>
<feature type="compositionally biased region" description="Basic residues" evidence="1">
    <location>
        <begin position="1"/>
        <end position="11"/>
    </location>
</feature>
<dbReference type="AlphaFoldDB" id="A0A0F8Z2N8"/>
<dbReference type="EMBL" id="LAZR01053631">
    <property type="protein sequence ID" value="KKK80325.1"/>
    <property type="molecule type" value="Genomic_DNA"/>
</dbReference>
<feature type="compositionally biased region" description="Polar residues" evidence="1">
    <location>
        <begin position="12"/>
        <end position="22"/>
    </location>
</feature>
<organism evidence="2">
    <name type="scientific">marine sediment metagenome</name>
    <dbReference type="NCBI Taxonomy" id="412755"/>
    <lineage>
        <taxon>unclassified sequences</taxon>
        <taxon>metagenomes</taxon>
        <taxon>ecological metagenomes</taxon>
    </lineage>
</organism>
<feature type="non-terminal residue" evidence="2">
    <location>
        <position position="105"/>
    </location>
</feature>
<name>A0A0F8Z2N8_9ZZZZ</name>
<evidence type="ECO:0000256" key="1">
    <source>
        <dbReference type="SAM" id="MobiDB-lite"/>
    </source>
</evidence>
<comment type="caution">
    <text evidence="2">The sequence shown here is derived from an EMBL/GenBank/DDBJ whole genome shotgun (WGS) entry which is preliminary data.</text>
</comment>
<feature type="region of interest" description="Disordered" evidence="1">
    <location>
        <begin position="1"/>
        <end position="26"/>
    </location>
</feature>
<gene>
    <name evidence="2" type="ORF">LCGC14_2824630</name>
</gene>
<accession>A0A0F8Z2N8</accession>
<proteinExistence type="predicted"/>
<sequence>MVSSSVRKKKSTPSGISPSTPVASAKGGGVILASGQIVRGSFVEAGRQVFRRRRGGGSSARRVIVPISTPIPKKDIIKKPDTKLRPKEIKKPFGTVQAVKQLGGL</sequence>
<evidence type="ECO:0000313" key="2">
    <source>
        <dbReference type="EMBL" id="KKK80325.1"/>
    </source>
</evidence>